<evidence type="ECO:0000256" key="1">
    <source>
        <dbReference type="SAM" id="MobiDB-lite"/>
    </source>
</evidence>
<proteinExistence type="predicted"/>
<organism evidence="2 3">
    <name type="scientific">Fusarium oxysporum f. sp. narcissi</name>
    <dbReference type="NCBI Taxonomy" id="451672"/>
    <lineage>
        <taxon>Eukaryota</taxon>
        <taxon>Fungi</taxon>
        <taxon>Dikarya</taxon>
        <taxon>Ascomycota</taxon>
        <taxon>Pezizomycotina</taxon>
        <taxon>Sordariomycetes</taxon>
        <taxon>Hypocreomycetidae</taxon>
        <taxon>Hypocreales</taxon>
        <taxon>Nectriaceae</taxon>
        <taxon>Fusarium</taxon>
        <taxon>Fusarium oxysporum species complex</taxon>
    </lineage>
</organism>
<dbReference type="AlphaFoldDB" id="A0A4Q2V543"/>
<evidence type="ECO:0000313" key="2">
    <source>
        <dbReference type="EMBL" id="RYC82171.1"/>
    </source>
</evidence>
<accession>A0A4Q2V543</accession>
<comment type="caution">
    <text evidence="2">The sequence shown here is derived from an EMBL/GenBank/DDBJ whole genome shotgun (WGS) entry which is preliminary data.</text>
</comment>
<dbReference type="Proteomes" id="UP000290540">
    <property type="component" value="Unassembled WGS sequence"/>
</dbReference>
<name>A0A4Q2V543_FUSOX</name>
<protein>
    <submittedName>
        <fullName evidence="2">Uncharacterized protein</fullName>
    </submittedName>
</protein>
<gene>
    <name evidence="2" type="ORF">BFJ63_vAg14923</name>
</gene>
<sequence>MQVPHQKSPNLEQCVDPGQLHGPENRRFREIFPSIVRHHCINYAPTTFLYRAPYVSNMKYPSRFYSNLAAFAKAQPEDKFNATAMLFATELWVTIFESPTKRIEPHAIEPVPEVSLAVFLVYFEHWLKIHEHLQCIAFAHPFRVIQLMYTNDILTDGGSAFLIDESAIDSDRVCELINEAEAIDHNIRVDERVDIFPFMINGTKMVLPQDYSGTFRLSPTELALLGRPDLRILSHPSLPTTDDVEIEIAIPEAIAQITFGKEITSDCPFTSFFIDTTKDGPTSLFGSNLKSGTIWTHEVQMYTRPSDLSIEAYFKRNMIDAWSRLLDRRMAWLETLGVLGKIRVRAGEDGLPGYHSMPSEDESRNIDDAAMEKMVERALEDPRNRNVDETKGYMGWCSEKYQ</sequence>
<evidence type="ECO:0000313" key="3">
    <source>
        <dbReference type="Proteomes" id="UP000290540"/>
    </source>
</evidence>
<dbReference type="EMBL" id="MQTW01000198">
    <property type="protein sequence ID" value="RYC82171.1"/>
    <property type="molecule type" value="Genomic_DNA"/>
</dbReference>
<feature type="compositionally biased region" description="Polar residues" evidence="1">
    <location>
        <begin position="1"/>
        <end position="11"/>
    </location>
</feature>
<feature type="region of interest" description="Disordered" evidence="1">
    <location>
        <begin position="1"/>
        <end position="22"/>
    </location>
</feature>
<reference evidence="2 3" key="1">
    <citation type="submission" date="2016-12" db="EMBL/GenBank/DDBJ databases">
        <title>Draft genome sequence of Fusarium oxysporum causing rot on Narcissus.</title>
        <authorList>
            <person name="Armitage A.D."/>
            <person name="Taylor A."/>
            <person name="Clarkson J.P."/>
            <person name="Harrison R.J."/>
            <person name="Jackson A.C."/>
        </authorList>
    </citation>
    <scope>NUCLEOTIDE SEQUENCE [LARGE SCALE GENOMIC DNA]</scope>
    <source>
        <strain evidence="2 3">N139</strain>
    </source>
</reference>